<proteinExistence type="inferred from homology"/>
<keyword evidence="3" id="KW-0813">Transport</keyword>
<evidence type="ECO:0000313" key="13">
    <source>
        <dbReference type="Proteomes" id="UP001195941"/>
    </source>
</evidence>
<keyword evidence="9" id="KW-0472">Membrane</keyword>
<keyword evidence="13" id="KW-1185">Reference proteome</keyword>
<evidence type="ECO:0000256" key="8">
    <source>
        <dbReference type="ARBA" id="ARBA00022989"/>
    </source>
</evidence>
<dbReference type="EMBL" id="JADMKU010000023">
    <property type="protein sequence ID" value="MBR9653124.1"/>
    <property type="molecule type" value="Genomic_DNA"/>
</dbReference>
<dbReference type="InterPro" id="IPR006260">
    <property type="entry name" value="TonB/TolA_C"/>
</dbReference>
<feature type="compositionally biased region" description="Low complexity" evidence="10">
    <location>
        <begin position="139"/>
        <end position="162"/>
    </location>
</feature>
<keyword evidence="8" id="KW-1133">Transmembrane helix</keyword>
<dbReference type="Proteomes" id="UP001195941">
    <property type="component" value="Unassembled WGS sequence"/>
</dbReference>
<comment type="similarity">
    <text evidence="2">Belongs to the TonB family.</text>
</comment>
<feature type="region of interest" description="Disordered" evidence="10">
    <location>
        <begin position="109"/>
        <end position="171"/>
    </location>
</feature>
<evidence type="ECO:0000259" key="11">
    <source>
        <dbReference type="PROSITE" id="PS52015"/>
    </source>
</evidence>
<organism evidence="12 13">
    <name type="scientific">Thalassovita aquimarina</name>
    <dbReference type="NCBI Taxonomy" id="2785917"/>
    <lineage>
        <taxon>Bacteria</taxon>
        <taxon>Pseudomonadati</taxon>
        <taxon>Pseudomonadota</taxon>
        <taxon>Alphaproteobacteria</taxon>
        <taxon>Rhodobacterales</taxon>
        <taxon>Roseobacteraceae</taxon>
        <taxon>Thalassovita</taxon>
    </lineage>
</organism>
<dbReference type="Pfam" id="PF13103">
    <property type="entry name" value="TonB_2"/>
    <property type="match status" value="1"/>
</dbReference>
<evidence type="ECO:0000256" key="10">
    <source>
        <dbReference type="SAM" id="MobiDB-lite"/>
    </source>
</evidence>
<name>A0ABS5HVY9_9RHOB</name>
<accession>A0ABS5HVY9</accession>
<feature type="domain" description="TonB C-terminal" evidence="11">
    <location>
        <begin position="192"/>
        <end position="278"/>
    </location>
</feature>
<dbReference type="PANTHER" id="PTHR33446">
    <property type="entry name" value="PROTEIN TONB-RELATED"/>
    <property type="match status" value="1"/>
</dbReference>
<dbReference type="InterPro" id="IPR037682">
    <property type="entry name" value="TonB_C"/>
</dbReference>
<evidence type="ECO:0000256" key="7">
    <source>
        <dbReference type="ARBA" id="ARBA00022927"/>
    </source>
</evidence>
<keyword evidence="6" id="KW-0812">Transmembrane</keyword>
<evidence type="ECO:0000256" key="2">
    <source>
        <dbReference type="ARBA" id="ARBA00006555"/>
    </source>
</evidence>
<comment type="caution">
    <text evidence="12">The sequence shown here is derived from an EMBL/GenBank/DDBJ whole genome shotgun (WGS) entry which is preliminary data.</text>
</comment>
<dbReference type="RefSeq" id="WP_212702748.1">
    <property type="nucleotide sequence ID" value="NZ_JADMKU010000023.1"/>
</dbReference>
<dbReference type="InterPro" id="IPR051045">
    <property type="entry name" value="TonB-dependent_transducer"/>
</dbReference>
<keyword evidence="7" id="KW-0653">Protein transport</keyword>
<dbReference type="PROSITE" id="PS52015">
    <property type="entry name" value="TONB_CTD"/>
    <property type="match status" value="1"/>
</dbReference>
<gene>
    <name evidence="12" type="ORF">IT775_18560</name>
</gene>
<evidence type="ECO:0000256" key="1">
    <source>
        <dbReference type="ARBA" id="ARBA00004383"/>
    </source>
</evidence>
<keyword evidence="4" id="KW-1003">Cell membrane</keyword>
<evidence type="ECO:0000256" key="9">
    <source>
        <dbReference type="ARBA" id="ARBA00023136"/>
    </source>
</evidence>
<dbReference type="Gene3D" id="3.30.1150.10">
    <property type="match status" value="1"/>
</dbReference>
<reference evidence="12 13" key="1">
    <citation type="journal article" date="2021" name="Arch. Microbiol.">
        <title>Thalassobius aquimarinus sp. nov., isolated from the Sea of Japan seashore.</title>
        <authorList>
            <person name="Kurilenko V.V."/>
            <person name="Romanenko L.A."/>
            <person name="Chernysheva N.Y."/>
            <person name="Velansky P.V."/>
            <person name="Tekutyeva L.A."/>
            <person name="Isaeva M.P."/>
            <person name="Mikhailov V.V."/>
        </authorList>
    </citation>
    <scope>NUCLEOTIDE SEQUENCE [LARGE SCALE GENOMIC DNA]</scope>
    <source>
        <strain evidence="12 13">KMM 8518</strain>
    </source>
</reference>
<sequence>MKPVVEFIGFLGLSVAAHLAFWQGTAGGVHGSAGEEGMASVTVIGGTPALQALVAEWDRSPELDLSPVPAGLPVPDATRPAPVLSARQAVPVATPPAAVPLASGTLPVLPRIDDATPPAPLSRLAPETSPRPKPRRAQPQRPKQQAAANPAPAPAAAIQKAAGTGGRSVAGQSDISAASETAVKSSASLMSRWSSAIRARVERRKQYPGGATGQGRTQLWLRVSAAGKLHDVGIVQSSGNPAFDSAALHTVRRAALPRAPKGIEAGIYRFTLSISFTR</sequence>
<evidence type="ECO:0000256" key="6">
    <source>
        <dbReference type="ARBA" id="ARBA00022692"/>
    </source>
</evidence>
<dbReference type="NCBIfam" id="TIGR01352">
    <property type="entry name" value="tonB_Cterm"/>
    <property type="match status" value="1"/>
</dbReference>
<protein>
    <submittedName>
        <fullName evidence="12">TonB family protein</fullName>
    </submittedName>
</protein>
<evidence type="ECO:0000256" key="5">
    <source>
        <dbReference type="ARBA" id="ARBA00022519"/>
    </source>
</evidence>
<evidence type="ECO:0000313" key="12">
    <source>
        <dbReference type="EMBL" id="MBR9653124.1"/>
    </source>
</evidence>
<evidence type="ECO:0000256" key="4">
    <source>
        <dbReference type="ARBA" id="ARBA00022475"/>
    </source>
</evidence>
<dbReference type="SUPFAM" id="SSF74653">
    <property type="entry name" value="TolA/TonB C-terminal domain"/>
    <property type="match status" value="1"/>
</dbReference>
<evidence type="ECO:0000256" key="3">
    <source>
        <dbReference type="ARBA" id="ARBA00022448"/>
    </source>
</evidence>
<comment type="subcellular location">
    <subcellularLocation>
        <location evidence="1">Cell inner membrane</location>
        <topology evidence="1">Single-pass membrane protein</topology>
        <orientation evidence="1">Periplasmic side</orientation>
    </subcellularLocation>
</comment>
<keyword evidence="5" id="KW-0997">Cell inner membrane</keyword>